<reference evidence="2 3" key="1">
    <citation type="journal article" date="2015" name="Plant Cell">
        <title>Oil accumulation by the oleaginous diatom Fistulifera solaris as revealed by the genome and transcriptome.</title>
        <authorList>
            <person name="Tanaka T."/>
            <person name="Maeda Y."/>
            <person name="Veluchamy A."/>
            <person name="Tanaka M."/>
            <person name="Abida H."/>
            <person name="Marechal E."/>
            <person name="Bowler C."/>
            <person name="Muto M."/>
            <person name="Sunaga Y."/>
            <person name="Tanaka M."/>
            <person name="Yoshino T."/>
            <person name="Taniguchi T."/>
            <person name="Fukuda Y."/>
            <person name="Nemoto M."/>
            <person name="Matsumoto M."/>
            <person name="Wong P.S."/>
            <person name="Aburatani S."/>
            <person name="Fujibuchi W."/>
        </authorList>
    </citation>
    <scope>NUCLEOTIDE SEQUENCE [LARGE SCALE GENOMIC DNA]</scope>
    <source>
        <strain evidence="2 3">JPCC DA0580</strain>
    </source>
</reference>
<evidence type="ECO:0000313" key="3">
    <source>
        <dbReference type="Proteomes" id="UP000198406"/>
    </source>
</evidence>
<organism evidence="2 3">
    <name type="scientific">Fistulifera solaris</name>
    <name type="common">Oleaginous diatom</name>
    <dbReference type="NCBI Taxonomy" id="1519565"/>
    <lineage>
        <taxon>Eukaryota</taxon>
        <taxon>Sar</taxon>
        <taxon>Stramenopiles</taxon>
        <taxon>Ochrophyta</taxon>
        <taxon>Bacillariophyta</taxon>
        <taxon>Bacillariophyceae</taxon>
        <taxon>Bacillariophycidae</taxon>
        <taxon>Naviculales</taxon>
        <taxon>Naviculaceae</taxon>
        <taxon>Fistulifera</taxon>
    </lineage>
</organism>
<gene>
    <name evidence="2" type="ORF">FisN_9Lh091</name>
</gene>
<accession>A0A1Z5KKI7</accession>
<name>A0A1Z5KKI7_FISSO</name>
<evidence type="ECO:0000313" key="2">
    <source>
        <dbReference type="EMBL" id="GAX26823.1"/>
    </source>
</evidence>
<feature type="region of interest" description="Disordered" evidence="1">
    <location>
        <begin position="439"/>
        <end position="472"/>
    </location>
</feature>
<dbReference type="Proteomes" id="UP000198406">
    <property type="component" value="Unassembled WGS sequence"/>
</dbReference>
<feature type="compositionally biased region" description="Polar residues" evidence="1">
    <location>
        <begin position="85"/>
        <end position="96"/>
    </location>
</feature>
<sequence>MIDSGQDIEEKPPSLQDSTVEDEVMIQETVSPASNNNNINNNAETTTQPNDSEIFSQEDCSNRPDPPSIIDGEEEVPPRGDIPTAVSTLETNQSILSEDDFSVSDTHKEEEEPENDNEEGELLANNDANEEEELLVNNDENGVMKGNNKPEDSIARPNRIARDPSISLVDVFSPTEPRQQTPNIDTEIQQAVEELHVRRMAQPVWDDNDEDGLVRHDVGLQHVRERLTPRIELLPPIEERRFLQEPLRKQRSFENTATNRRRIRLLLQEEMDKRWDDSFIGHIRRRSALFRSPVDESQYQSRGHITISWYEGTSTLELNEHVRSSAMRKLKLASYMELKDLRFLDESVDPPEEIVLSPFIPDGAQFTLQFALTDTRYDGDISPDAPESPSAAPSPKPTRFLSNLKEKELSLLSMPSVRRHPIGISRSWDTFHQTPKHVSTPLATTEEDENQSKKSDKSFEDELPPPEKEDPVEMRLRQITELLLSDQRERSQHQGRRNEKRQVVFTLANYFVLFLSLLAISAEIQARAPAWLHNLEMQMKNVTDCASDKEALFRCVSNGEFAGLIASVIIWLTRNVATRRIFLLGFESPQKLWTVVYEALVTAFSWGFSYLFVRRALNPDTRPRFLRKYWKDAVYGSLAGFNAFFLKQVLKNLIPQEAVEEMVFEPRLKILSWLPSFSLK</sequence>
<dbReference type="AlphaFoldDB" id="A0A1Z5KKI7"/>
<feature type="region of interest" description="Disordered" evidence="1">
    <location>
        <begin position="136"/>
        <end position="160"/>
    </location>
</feature>
<dbReference type="OrthoDB" id="47836at2759"/>
<dbReference type="EMBL" id="BDSP01000252">
    <property type="protein sequence ID" value="GAX26823.1"/>
    <property type="molecule type" value="Genomic_DNA"/>
</dbReference>
<protein>
    <submittedName>
        <fullName evidence="2">Uncharacterized protein</fullName>
    </submittedName>
</protein>
<dbReference type="InParanoid" id="A0A1Z5KKI7"/>
<feature type="compositionally biased region" description="Acidic residues" evidence="1">
    <location>
        <begin position="111"/>
        <end position="121"/>
    </location>
</feature>
<comment type="caution">
    <text evidence="2">The sequence shown here is derived from an EMBL/GenBank/DDBJ whole genome shotgun (WGS) entry which is preliminary data.</text>
</comment>
<proteinExistence type="predicted"/>
<keyword evidence="3" id="KW-1185">Reference proteome</keyword>
<feature type="compositionally biased region" description="Low complexity" evidence="1">
    <location>
        <begin position="382"/>
        <end position="393"/>
    </location>
</feature>
<feature type="region of interest" description="Disordered" evidence="1">
    <location>
        <begin position="377"/>
        <end position="399"/>
    </location>
</feature>
<feature type="region of interest" description="Disordered" evidence="1">
    <location>
        <begin position="1"/>
        <end position="121"/>
    </location>
</feature>
<evidence type="ECO:0000256" key="1">
    <source>
        <dbReference type="SAM" id="MobiDB-lite"/>
    </source>
</evidence>
<feature type="compositionally biased region" description="Basic and acidic residues" evidence="1">
    <location>
        <begin position="450"/>
        <end position="472"/>
    </location>
</feature>
<feature type="compositionally biased region" description="Polar residues" evidence="1">
    <location>
        <begin position="43"/>
        <end position="59"/>
    </location>
</feature>